<dbReference type="EMBL" id="FUEG01000040">
    <property type="protein sequence ID" value="SJL17000.1"/>
    <property type="molecule type" value="Genomic_DNA"/>
</dbReference>
<dbReference type="OrthoDB" id="2829125at2759"/>
<proteinExistence type="predicted"/>
<evidence type="ECO:0000313" key="2">
    <source>
        <dbReference type="Proteomes" id="UP000219338"/>
    </source>
</evidence>
<dbReference type="AlphaFoldDB" id="A0A284S7N8"/>
<evidence type="ECO:0000313" key="1">
    <source>
        <dbReference type="EMBL" id="SJL17000.1"/>
    </source>
</evidence>
<dbReference type="Proteomes" id="UP000219338">
    <property type="component" value="Unassembled WGS sequence"/>
</dbReference>
<protein>
    <recommendedName>
        <fullName evidence="3">F-box domain-containing protein</fullName>
    </recommendedName>
</protein>
<accession>A0A284S7N8</accession>
<sequence>MVSPQPNTFQVPNGSLSYWPYSTLSTNYGLLYTCRDLYTRLLNARSAADILTPEFISISIERLGPPNGPSDPFLPALLTALSEHEDISTLFLHNVNWSHFASRHFWHSSVIAFSNITYLTMTETSLQANEFCSLIRSFPLHGLEVHSCLITGDFQVHPLSMDAHTIMLNQQGPEIQYLDITVCEGSNILDIFTQLWSPVSFSKLEKLSISGRGGRNVGQQIARLIEISIPLDLNINCEGFDLAHAPPISNLCEITNLVISIPLDGANDFRRTNDCLRWWTSSLKQIPRQNNITYIHIDVIVDQPSITYLPSGGMATAWIYFDEALSDDSKFKLNRRFGITVLRKQNTARPFNTQTYYAWIQSDALAECFEHHLGISLRRHA</sequence>
<organism evidence="1 2">
    <name type="scientific">Armillaria ostoyae</name>
    <name type="common">Armillaria root rot fungus</name>
    <dbReference type="NCBI Taxonomy" id="47428"/>
    <lineage>
        <taxon>Eukaryota</taxon>
        <taxon>Fungi</taxon>
        <taxon>Dikarya</taxon>
        <taxon>Basidiomycota</taxon>
        <taxon>Agaricomycotina</taxon>
        <taxon>Agaricomycetes</taxon>
        <taxon>Agaricomycetidae</taxon>
        <taxon>Agaricales</taxon>
        <taxon>Marasmiineae</taxon>
        <taxon>Physalacriaceae</taxon>
        <taxon>Armillaria</taxon>
    </lineage>
</organism>
<name>A0A284S7N8_ARMOS</name>
<evidence type="ECO:0008006" key="3">
    <source>
        <dbReference type="Google" id="ProtNLM"/>
    </source>
</evidence>
<gene>
    <name evidence="1" type="ORF">ARMOST_20540</name>
</gene>
<reference evidence="2" key="1">
    <citation type="journal article" date="2017" name="Nat. Ecol. Evol.">
        <title>Genome expansion and lineage-specific genetic innovations in the forest pathogenic fungi Armillaria.</title>
        <authorList>
            <person name="Sipos G."/>
            <person name="Prasanna A.N."/>
            <person name="Walter M.C."/>
            <person name="O'Connor E."/>
            <person name="Balint B."/>
            <person name="Krizsan K."/>
            <person name="Kiss B."/>
            <person name="Hess J."/>
            <person name="Varga T."/>
            <person name="Slot J."/>
            <person name="Riley R."/>
            <person name="Boka B."/>
            <person name="Rigling D."/>
            <person name="Barry K."/>
            <person name="Lee J."/>
            <person name="Mihaltcheva S."/>
            <person name="LaButti K."/>
            <person name="Lipzen A."/>
            <person name="Waldron R."/>
            <person name="Moloney N.M."/>
            <person name="Sperisen C."/>
            <person name="Kredics L."/>
            <person name="Vagvoelgyi C."/>
            <person name="Patrignani A."/>
            <person name="Fitzpatrick D."/>
            <person name="Nagy I."/>
            <person name="Doyle S."/>
            <person name="Anderson J.B."/>
            <person name="Grigoriev I.V."/>
            <person name="Gueldener U."/>
            <person name="Muensterkoetter M."/>
            <person name="Nagy L.G."/>
        </authorList>
    </citation>
    <scope>NUCLEOTIDE SEQUENCE [LARGE SCALE GENOMIC DNA]</scope>
    <source>
        <strain evidence="2">C18/9</strain>
    </source>
</reference>
<keyword evidence="2" id="KW-1185">Reference proteome</keyword>
<dbReference type="OMA" id="NINCEGF"/>